<dbReference type="Gene3D" id="1.10.10.470">
    <property type="entry name" value="Maltooligosyl trehalose synthase, domain 4"/>
    <property type="match status" value="1"/>
</dbReference>
<comment type="caution">
    <text evidence="2">The sequence shown here is derived from an EMBL/GenBank/DDBJ whole genome shotgun (WGS) entry which is preliminary data.</text>
</comment>
<dbReference type="InterPro" id="IPR017853">
    <property type="entry name" value="GH"/>
</dbReference>
<evidence type="ECO:0000259" key="1">
    <source>
        <dbReference type="SMART" id="SM00642"/>
    </source>
</evidence>
<dbReference type="SUPFAM" id="SSF51445">
    <property type="entry name" value="(Trans)glycosidases"/>
    <property type="match status" value="1"/>
</dbReference>
<proteinExistence type="predicted"/>
<dbReference type="CDD" id="cd11336">
    <property type="entry name" value="AmyAc_MTSase"/>
    <property type="match status" value="1"/>
</dbReference>
<dbReference type="Gene3D" id="3.20.20.80">
    <property type="entry name" value="Glycosidases"/>
    <property type="match status" value="1"/>
</dbReference>
<dbReference type="Gene3D" id="3.30.1590.10">
    <property type="entry name" value="Maltooligosyl trehalose synthase, domain 2"/>
    <property type="match status" value="1"/>
</dbReference>
<dbReference type="Pfam" id="PF00128">
    <property type="entry name" value="Alpha-amylase"/>
    <property type="match status" value="1"/>
</dbReference>
<gene>
    <name evidence="2" type="primary">treY</name>
    <name evidence="2" type="ORF">GB927_023765</name>
</gene>
<organism evidence="2 3">
    <name type="scientific">Shinella lacus</name>
    <dbReference type="NCBI Taxonomy" id="2654216"/>
    <lineage>
        <taxon>Bacteria</taxon>
        <taxon>Pseudomonadati</taxon>
        <taxon>Pseudomonadota</taxon>
        <taxon>Alphaproteobacteria</taxon>
        <taxon>Hyphomicrobiales</taxon>
        <taxon>Rhizobiaceae</taxon>
        <taxon>Shinella</taxon>
    </lineage>
</organism>
<dbReference type="PANTHER" id="PTHR10357:SF216">
    <property type="entry name" value="MALTOOLIGOSYL TREHALOSE SYNTHASE-RELATED"/>
    <property type="match status" value="1"/>
</dbReference>
<dbReference type="InterPro" id="IPR012767">
    <property type="entry name" value="Trehalose_TreY"/>
</dbReference>
<dbReference type="Proteomes" id="UP000996601">
    <property type="component" value="Unassembled WGS sequence"/>
</dbReference>
<dbReference type="EMBL" id="WHSB02000010">
    <property type="protein sequence ID" value="MCQ4633079.1"/>
    <property type="molecule type" value="Genomic_DNA"/>
</dbReference>
<keyword evidence="3" id="KW-1185">Reference proteome</keyword>
<evidence type="ECO:0000313" key="3">
    <source>
        <dbReference type="Proteomes" id="UP000996601"/>
    </source>
</evidence>
<protein>
    <submittedName>
        <fullName evidence="2">Malto-oligosyltrehalose synthase</fullName>
    </submittedName>
</protein>
<accession>A0ABT1RDB4</accession>
<sequence>MTLPHSTYRLQFRNGMDFAGACRLVPYLERLGISHLYASPVMTAVGGSTHGYDVTDANEIDPALGGLEGLRALADTLHARGLGLILDIVPNHMAAHLENPWWHSVVALGADSPFAHHFDIDWTEPLTLPFLGKAFEEEVASGTIRLAFDPAHETLALRYHDSFYPLHPGTHDQALEGSEDLEQISSNPARIAAIHAAQPWRLTDWKTAGRHLSYRRFFEIAGLVGLRVEDPQVFDDSHRLTLALVRDGTVDGLRIDHIDGLADPAAYLERLRSAVGPDLPLFVEKILEKEEPFATSWPVEGTTGYEFIASLADALVDEQEGGRLSKTFAPLRREGHAGSYGEEMQASKRQMLSENFEGEVKRVAMLAKALADRAQADLSRTTLVDAIRGLVIALPVYRTYTTAAGGDERDRLVLSAARQQALDAARPEVREAIDFIFELLVDDETCKALPDCVEFRTRLQQLSGPIMAKALEDTLFYRENAFIALNEVGGDPGRPTGGPEAFHAAMSARAQTMPKGLSATSTHDTKRGEDARARLYTLSEAPDRWIAATERWATLNARFRRVHVPEPDVEWLIYQALAGIWPIGGLEDHEAMQTLGARMTPYIEKALREAKLASDWSQPDVAYEEKVTGFVTDLLGHEPFLKDFNETLSPFIDAGLMNSLGQTLIKLTAPGIPDIYQGSERADFSLVDPDNRPLLDVASVAVPERPQPAPAHFMDYKQWLVATALAERARHPDLFAGPYVPIDLSDGNRQALAFLRGTPQAFALTIVPRLTFGKTRPDALLLTEDATRGLALTVPAGFEGRAVQSALDGRTFTLDRTMAIAELFKTEPIALLVSA</sequence>
<dbReference type="PANTHER" id="PTHR10357">
    <property type="entry name" value="ALPHA-AMYLASE FAMILY MEMBER"/>
    <property type="match status" value="1"/>
</dbReference>
<dbReference type="SMART" id="SM00642">
    <property type="entry name" value="Aamy"/>
    <property type="match status" value="1"/>
</dbReference>
<dbReference type="InterPro" id="IPR006047">
    <property type="entry name" value="GH13_cat_dom"/>
</dbReference>
<dbReference type="RefSeq" id="WP_256119705.1">
    <property type="nucleotide sequence ID" value="NZ_WHSB02000010.1"/>
</dbReference>
<name>A0ABT1RDB4_9HYPH</name>
<dbReference type="InterPro" id="IPR013797">
    <property type="entry name" value="Maltooligo_trehalose_synth_4"/>
</dbReference>
<evidence type="ECO:0000313" key="2">
    <source>
        <dbReference type="EMBL" id="MCQ4633079.1"/>
    </source>
</evidence>
<dbReference type="Gene3D" id="1.10.150.200">
    <property type="entry name" value="Maltooligosyl trehalose synthase, domain 3"/>
    <property type="match status" value="1"/>
</dbReference>
<feature type="domain" description="Glycosyl hydrolase family 13 catalytic" evidence="1">
    <location>
        <begin position="1"/>
        <end position="426"/>
    </location>
</feature>
<reference evidence="2" key="1">
    <citation type="submission" date="2021-07" db="EMBL/GenBank/DDBJ databases">
        <title>Shinella sp. nov., a novel member of the genus Shinella from water.</title>
        <authorList>
            <person name="Deng Y."/>
        </authorList>
    </citation>
    <scope>NUCLEOTIDE SEQUENCE</scope>
    <source>
        <strain evidence="2">CPCC 100929</strain>
    </source>
</reference>
<dbReference type="NCBIfam" id="TIGR02401">
    <property type="entry name" value="trehalose_TreY"/>
    <property type="match status" value="1"/>
</dbReference>